<gene>
    <name evidence="2" type="ORF">BBD40_07610</name>
    <name evidence="1" type="ORF">BBD41_28035</name>
</gene>
<dbReference type="Proteomes" id="UP000189059">
    <property type="component" value="Unassembled WGS sequence"/>
</dbReference>
<evidence type="ECO:0000313" key="3">
    <source>
        <dbReference type="Proteomes" id="UP000189059"/>
    </source>
</evidence>
<dbReference type="EMBL" id="CP016809">
    <property type="protein sequence ID" value="ANY76116.1"/>
    <property type="molecule type" value="Genomic_DNA"/>
</dbReference>
<dbReference type="OrthoDB" id="2648336at2"/>
<sequence>MESKDERTSNDQIMESIRSLTGNDAKTFLNLIYALLKDNTNPSEHLVSQVLSIYEKKIPRVVKARQDRSSG</sequence>
<dbReference type="AlphaFoldDB" id="A0A1B2E813"/>
<accession>A0A1B2E813</accession>
<evidence type="ECO:0000313" key="2">
    <source>
        <dbReference type="EMBL" id="OOC61732.1"/>
    </source>
</evidence>
<reference evidence="2 3" key="2">
    <citation type="submission" date="2016-12" db="EMBL/GenBank/DDBJ databases">
        <title>Genome sequencing and description of Paenibacillus sp. nov. from high altitude lake in the Indian Trans- Himalayas.</title>
        <authorList>
            <person name="Kiran S."/>
            <person name="Swarnkar M.K."/>
            <person name="Rana A."/>
            <person name="Tewari R."/>
            <person name="Gulati A."/>
        </authorList>
    </citation>
    <scope>NUCLEOTIDE SEQUENCE [LARGE SCALE GENOMIC DNA]</scope>
    <source>
        <strain evidence="2 3">IHBB 9951</strain>
    </source>
</reference>
<evidence type="ECO:0000313" key="1">
    <source>
        <dbReference type="EMBL" id="ANY76116.1"/>
    </source>
</evidence>
<organism evidence="1">
    <name type="scientific">Paenibacillus ihbetae</name>
    <dbReference type="NCBI Taxonomy" id="1870820"/>
    <lineage>
        <taxon>Bacteria</taxon>
        <taxon>Bacillati</taxon>
        <taxon>Bacillota</taxon>
        <taxon>Bacilli</taxon>
        <taxon>Bacillales</taxon>
        <taxon>Paenibacillaceae</taxon>
        <taxon>Paenibacillus</taxon>
    </lineage>
</organism>
<name>A0A1B2E813_9BACL</name>
<dbReference type="EMBL" id="MRVI01000001">
    <property type="protein sequence ID" value="OOC61732.1"/>
    <property type="molecule type" value="Genomic_DNA"/>
</dbReference>
<protein>
    <submittedName>
        <fullName evidence="1">Uncharacterized protein</fullName>
    </submittedName>
</protein>
<proteinExistence type="predicted"/>
<keyword evidence="3" id="KW-1185">Reference proteome</keyword>
<dbReference type="KEGG" id="pib:BBD41_28035"/>
<reference evidence="1" key="1">
    <citation type="submission" date="2016-08" db="EMBL/GenBank/DDBJ databases">
        <title>Complete Genome Seqeunce of Paenibacillus sp. nov. IHBB 9852 from high altitute lake of Indian trans-Himalayas.</title>
        <authorList>
            <person name="Kiran S."/>
            <person name="Swarnkar M.K."/>
            <person name="Rana A."/>
            <person name="Tewari R."/>
            <person name="Gulati A."/>
        </authorList>
    </citation>
    <scope>NUCLEOTIDE SEQUENCE [LARGE SCALE GENOMIC DNA]</scope>
    <source>
        <strain evidence="1">IHBB 9852</strain>
    </source>
</reference>